<feature type="compositionally biased region" description="Basic and acidic residues" evidence="1">
    <location>
        <begin position="201"/>
        <end position="219"/>
    </location>
</feature>
<evidence type="ECO:0000313" key="2">
    <source>
        <dbReference type="EMBL" id="OWR48832.1"/>
    </source>
</evidence>
<dbReference type="Gene3D" id="3.30.60.30">
    <property type="match status" value="1"/>
</dbReference>
<proteinExistence type="predicted"/>
<dbReference type="EMBL" id="AGBW02010274">
    <property type="protein sequence ID" value="OWR48832.1"/>
    <property type="molecule type" value="Genomic_DNA"/>
</dbReference>
<accession>A0A212F518</accession>
<feature type="compositionally biased region" description="Basic and acidic residues" evidence="1">
    <location>
        <begin position="118"/>
        <end position="127"/>
    </location>
</feature>
<evidence type="ECO:0000313" key="3">
    <source>
        <dbReference type="Proteomes" id="UP000007151"/>
    </source>
</evidence>
<keyword evidence="3" id="KW-1185">Reference proteome</keyword>
<feature type="region of interest" description="Disordered" evidence="1">
    <location>
        <begin position="178"/>
        <end position="246"/>
    </location>
</feature>
<dbReference type="AlphaFoldDB" id="A0A212F518"/>
<evidence type="ECO:0000256" key="1">
    <source>
        <dbReference type="SAM" id="MobiDB-lite"/>
    </source>
</evidence>
<organism evidence="2 3">
    <name type="scientific">Danaus plexippus plexippus</name>
    <dbReference type="NCBI Taxonomy" id="278856"/>
    <lineage>
        <taxon>Eukaryota</taxon>
        <taxon>Metazoa</taxon>
        <taxon>Ecdysozoa</taxon>
        <taxon>Arthropoda</taxon>
        <taxon>Hexapoda</taxon>
        <taxon>Insecta</taxon>
        <taxon>Pterygota</taxon>
        <taxon>Neoptera</taxon>
        <taxon>Endopterygota</taxon>
        <taxon>Lepidoptera</taxon>
        <taxon>Glossata</taxon>
        <taxon>Ditrysia</taxon>
        <taxon>Papilionoidea</taxon>
        <taxon>Nymphalidae</taxon>
        <taxon>Danainae</taxon>
        <taxon>Danaini</taxon>
        <taxon>Danaina</taxon>
        <taxon>Danaus</taxon>
        <taxon>Danaus</taxon>
    </lineage>
</organism>
<feature type="compositionally biased region" description="Acidic residues" evidence="1">
    <location>
        <begin position="179"/>
        <end position="188"/>
    </location>
</feature>
<feature type="compositionally biased region" description="Polar residues" evidence="1">
    <location>
        <begin position="189"/>
        <end position="200"/>
    </location>
</feature>
<name>A0A212F518_DANPL</name>
<dbReference type="InParanoid" id="A0A212F518"/>
<dbReference type="KEGG" id="dpl:KGM_213883"/>
<feature type="region of interest" description="Disordered" evidence="1">
    <location>
        <begin position="103"/>
        <end position="164"/>
    </location>
</feature>
<dbReference type="Proteomes" id="UP000007151">
    <property type="component" value="Unassembled WGS sequence"/>
</dbReference>
<gene>
    <name evidence="2" type="ORF">KGM_213883</name>
</gene>
<protein>
    <submittedName>
        <fullName evidence="2">Uncharacterized protein</fullName>
    </submittedName>
</protein>
<comment type="caution">
    <text evidence="2">The sequence shown here is derived from an EMBL/GenBank/DDBJ whole genome shotgun (WGS) entry which is preliminary data.</text>
</comment>
<reference evidence="2 3" key="1">
    <citation type="journal article" date="2011" name="Cell">
        <title>The monarch butterfly genome yields insights into long-distance migration.</title>
        <authorList>
            <person name="Zhan S."/>
            <person name="Merlin C."/>
            <person name="Boore J.L."/>
            <person name="Reppert S.M."/>
        </authorList>
    </citation>
    <scope>NUCLEOTIDE SEQUENCE [LARGE SCALE GENOMIC DNA]</scope>
    <source>
        <strain evidence="2">F-2</strain>
    </source>
</reference>
<sequence length="312" mass="35325">MNIIYLGFFFAFISSSRQKNIKAKFKAVDCANLKCPPVDDPVCVKIKYKNSKSDQHVIAVNKCEIKYATCQKDIEAVIVPMVECHNTSDESVKYKRNKRAVDGETNEDFTGEGTKLNANEDKSKVTDENDDDENDTALMAEENKDEVTDENYEEKGGNNRQWVAVMNLRPLTGKKTEENEAELADDDGNNVTDENNTNEAGNKEQLKDNDDNPDTKDGNEGDDNQSFQQAENTNEEFGEPQKLVTVADFGKDYDQREEEADLEESRKDCPTVCPSRDVMVCAKCKHQIHRTFLSACHLRKFACQHKSESKFT</sequence>